<dbReference type="AlphaFoldDB" id="A0A167KV79"/>
<sequence>MSTHICRDNDMTMIIAEIVKFEISVKALSSLSYLMLDCRKSGNEVKLSLIMLRDKLVFKNLSQLEQSVWLDSLLELQNEIGFEFYYSEIGCLDFCSGERSRLRGTDIEDNPYPKEAYGYEMWLDGWREQDSRMKEDEAYANCNEYSEWLEDVKLGLE</sequence>
<evidence type="ECO:0000313" key="1">
    <source>
        <dbReference type="EMBL" id="KZN63334.1"/>
    </source>
</evidence>
<dbReference type="Proteomes" id="UP000076661">
    <property type="component" value="Unassembled WGS sequence"/>
</dbReference>
<dbReference type="RefSeq" id="WP_063382117.1">
    <property type="nucleotide sequence ID" value="NZ_AUXX01000034.1"/>
</dbReference>
<dbReference type="PATRIC" id="fig|1365257.3.peg.3740"/>
<proteinExistence type="predicted"/>
<organism evidence="1 2">
    <name type="scientific">Pseudoalteromonas luteoviolacea S4060-1</name>
    <dbReference type="NCBI Taxonomy" id="1365257"/>
    <lineage>
        <taxon>Bacteria</taxon>
        <taxon>Pseudomonadati</taxon>
        <taxon>Pseudomonadota</taxon>
        <taxon>Gammaproteobacteria</taxon>
        <taxon>Alteromonadales</taxon>
        <taxon>Pseudoalteromonadaceae</taxon>
        <taxon>Pseudoalteromonas</taxon>
    </lineage>
</organism>
<gene>
    <name evidence="1" type="ORF">N478_03530</name>
</gene>
<name>A0A167KV79_9GAMM</name>
<evidence type="ECO:0008006" key="3">
    <source>
        <dbReference type="Google" id="ProtNLM"/>
    </source>
</evidence>
<accession>A0A167KV79</accession>
<protein>
    <recommendedName>
        <fullName evidence="3">DUF4240 domain-containing protein</fullName>
    </recommendedName>
</protein>
<comment type="caution">
    <text evidence="1">The sequence shown here is derived from an EMBL/GenBank/DDBJ whole genome shotgun (WGS) entry which is preliminary data.</text>
</comment>
<evidence type="ECO:0000313" key="2">
    <source>
        <dbReference type="Proteomes" id="UP000076661"/>
    </source>
</evidence>
<reference evidence="1 2" key="1">
    <citation type="submission" date="2013-07" db="EMBL/GenBank/DDBJ databases">
        <title>Comparative Genomic and Metabolomic Analysis of Twelve Strains of Pseudoalteromonas luteoviolacea.</title>
        <authorList>
            <person name="Vynne N.G."/>
            <person name="Mansson M."/>
            <person name="Gram L."/>
        </authorList>
    </citation>
    <scope>NUCLEOTIDE SEQUENCE [LARGE SCALE GENOMIC DNA]</scope>
    <source>
        <strain evidence="1 2">S4060-1</strain>
    </source>
</reference>
<dbReference type="EMBL" id="AUXX01000034">
    <property type="protein sequence ID" value="KZN63334.1"/>
    <property type="molecule type" value="Genomic_DNA"/>
</dbReference>